<comment type="catalytic activity">
    <reaction evidence="9">
        <text>isopentenyl phosphate + ATP = isopentenyl diphosphate + ADP</text>
        <dbReference type="Rhea" id="RHEA:33963"/>
        <dbReference type="ChEBI" id="CHEBI:30616"/>
        <dbReference type="ChEBI" id="CHEBI:65078"/>
        <dbReference type="ChEBI" id="CHEBI:128769"/>
        <dbReference type="ChEBI" id="CHEBI:456216"/>
        <dbReference type="EC" id="2.7.4.26"/>
    </reaction>
</comment>
<dbReference type="Gene3D" id="3.40.1160.10">
    <property type="entry name" value="Acetylglutamate kinase-like"/>
    <property type="match status" value="1"/>
</dbReference>
<dbReference type="EC" id="2.7.4.26" evidence="2"/>
<evidence type="ECO:0000256" key="7">
    <source>
        <dbReference type="ARBA" id="ARBA00022840"/>
    </source>
</evidence>
<evidence type="ECO:0000256" key="11">
    <source>
        <dbReference type="PIRSR" id="PIRSR016496-2"/>
    </source>
</evidence>
<dbReference type="GO" id="GO:0005524">
    <property type="term" value="F:ATP binding"/>
    <property type="evidence" value="ECO:0007669"/>
    <property type="project" value="UniProtKB-KW"/>
</dbReference>
<sequence length="267" mass="29826">MKKRLLIIKFGGSVITDKNQIKPMLKLSVIRNLAKEIGNLYHSKKSQIILVHGAGSFGHPLAKKYNLQKGMKTEEQRYGFCLTDQKMIELNSFIMQELLNFKIPVVSLPPRSFVKQAKGKFLGFNHQIVKSMLKQNIMPVLFGDAVLDDSYGCSILSGDTIITYLAKKLKAAQVIFLSDVDGIFDSDPKKNPHAKLIPEVTNKNLKQVLQGLTINNRNDVTGEMKGKIMAIKKTLPHIPASIISGLKPQNLVKAVEQHQIGTKLLFH</sequence>
<feature type="site" description="Transition state stabilizer" evidence="11">
    <location>
        <position position="18"/>
    </location>
</feature>
<evidence type="ECO:0000256" key="3">
    <source>
        <dbReference type="ARBA" id="ARBA00017267"/>
    </source>
</evidence>
<evidence type="ECO:0000256" key="6">
    <source>
        <dbReference type="ARBA" id="ARBA00022777"/>
    </source>
</evidence>
<dbReference type="SUPFAM" id="SSF53633">
    <property type="entry name" value="Carbamate kinase-like"/>
    <property type="match status" value="1"/>
</dbReference>
<dbReference type="GO" id="GO:0102043">
    <property type="term" value="F:isopentenyl phosphate kinase activity"/>
    <property type="evidence" value="ECO:0007669"/>
    <property type="project" value="UniProtKB-EC"/>
</dbReference>
<dbReference type="Proteomes" id="UP000177135">
    <property type="component" value="Unassembled WGS sequence"/>
</dbReference>
<dbReference type="GO" id="GO:0016114">
    <property type="term" value="P:terpenoid biosynthetic process"/>
    <property type="evidence" value="ECO:0007669"/>
    <property type="project" value="TreeGrafter"/>
</dbReference>
<dbReference type="InterPro" id="IPR001048">
    <property type="entry name" value="Asp/Glu/Uridylate_kinase"/>
</dbReference>
<dbReference type="CDD" id="cd04241">
    <property type="entry name" value="AAK_FomA-like"/>
    <property type="match status" value="1"/>
</dbReference>
<keyword evidence="7 10" id="KW-0067">ATP-binding</keyword>
<dbReference type="EMBL" id="MFEC01000015">
    <property type="protein sequence ID" value="OGE71238.1"/>
    <property type="molecule type" value="Genomic_DNA"/>
</dbReference>
<feature type="binding site" evidence="10">
    <location>
        <position position="59"/>
    </location>
    <ligand>
        <name>substrate</name>
    </ligand>
</feature>
<protein>
    <recommendedName>
        <fullName evidence="3">Isopentenyl phosphate kinase</fullName>
        <ecNumber evidence="2">2.7.4.26</ecNumber>
    </recommendedName>
</protein>
<dbReference type="InterPro" id="IPR036393">
    <property type="entry name" value="AceGlu_kinase-like_sf"/>
</dbReference>
<proteinExistence type="inferred from homology"/>
<dbReference type="Pfam" id="PF00696">
    <property type="entry name" value="AA_kinase"/>
    <property type="match status" value="1"/>
</dbReference>
<evidence type="ECO:0000313" key="14">
    <source>
        <dbReference type="Proteomes" id="UP000177135"/>
    </source>
</evidence>
<feature type="binding site" evidence="10">
    <location>
        <position position="227"/>
    </location>
    <ligand>
        <name>ATP</name>
        <dbReference type="ChEBI" id="CHEBI:30616"/>
    </ligand>
</feature>
<feature type="binding site" evidence="10">
    <location>
        <position position="54"/>
    </location>
    <ligand>
        <name>substrate</name>
    </ligand>
</feature>
<comment type="similarity">
    <text evidence="1">Belongs to the isopentenyl phosphate kinase family.</text>
</comment>
<evidence type="ECO:0000259" key="12">
    <source>
        <dbReference type="Pfam" id="PF00696"/>
    </source>
</evidence>
<feature type="binding site" evidence="10">
    <location>
        <position position="55"/>
    </location>
    <ligand>
        <name>ATP</name>
        <dbReference type="ChEBI" id="CHEBI:30616"/>
    </ligand>
</feature>
<organism evidence="13 14">
    <name type="scientific">Candidatus Daviesbacteria bacterium RIFOXYD1_FULL_41_10</name>
    <dbReference type="NCBI Taxonomy" id="1797801"/>
    <lineage>
        <taxon>Bacteria</taxon>
        <taxon>Candidatus Daviesiibacteriota</taxon>
    </lineage>
</organism>
<feature type="binding site" evidence="10">
    <location>
        <begin position="9"/>
        <end position="13"/>
    </location>
    <ligand>
        <name>ATP</name>
        <dbReference type="ChEBI" id="CHEBI:30616"/>
    </ligand>
</feature>
<accession>A0A1F5N0T8</accession>
<dbReference type="PANTHER" id="PTHR43654">
    <property type="entry name" value="GLUTAMATE 5-KINASE"/>
    <property type="match status" value="1"/>
</dbReference>
<evidence type="ECO:0000313" key="13">
    <source>
        <dbReference type="EMBL" id="OGE71238.1"/>
    </source>
</evidence>
<feature type="binding site" evidence="10">
    <location>
        <position position="179"/>
    </location>
    <ligand>
        <name>ATP</name>
        <dbReference type="ChEBI" id="CHEBI:30616"/>
    </ligand>
</feature>
<dbReference type="AlphaFoldDB" id="A0A1F5N0T8"/>
<evidence type="ECO:0000256" key="9">
    <source>
        <dbReference type="ARBA" id="ARBA00049063"/>
    </source>
</evidence>
<dbReference type="GO" id="GO:0005829">
    <property type="term" value="C:cytosol"/>
    <property type="evidence" value="ECO:0007669"/>
    <property type="project" value="TreeGrafter"/>
</dbReference>
<reference evidence="13 14" key="1">
    <citation type="journal article" date="2016" name="Nat. Commun.">
        <title>Thousands of microbial genomes shed light on interconnected biogeochemical processes in an aquifer system.</title>
        <authorList>
            <person name="Anantharaman K."/>
            <person name="Brown C.T."/>
            <person name="Hug L.A."/>
            <person name="Sharon I."/>
            <person name="Castelle C.J."/>
            <person name="Probst A.J."/>
            <person name="Thomas B.C."/>
            <person name="Singh A."/>
            <person name="Wilkins M.J."/>
            <person name="Karaoz U."/>
            <person name="Brodie E.L."/>
            <person name="Williams K.H."/>
            <person name="Hubbard S.S."/>
            <person name="Banfield J.F."/>
        </authorList>
    </citation>
    <scope>NUCLEOTIDE SEQUENCE [LARGE SCALE GENOMIC DNA]</scope>
</reference>
<evidence type="ECO:0000256" key="1">
    <source>
        <dbReference type="ARBA" id="ARBA00010540"/>
    </source>
</evidence>
<gene>
    <name evidence="13" type="ORF">A2617_03620</name>
</gene>
<comment type="caution">
    <text evidence="13">The sequence shown here is derived from an EMBL/GenBank/DDBJ whole genome shotgun (WGS) entry which is preliminary data.</text>
</comment>
<evidence type="ECO:0000256" key="4">
    <source>
        <dbReference type="ARBA" id="ARBA00022679"/>
    </source>
</evidence>
<keyword evidence="8" id="KW-0414">Isoprene biosynthesis</keyword>
<feature type="domain" description="Aspartate/glutamate/uridylate kinase" evidence="12">
    <location>
        <begin position="5"/>
        <end position="242"/>
    </location>
</feature>
<dbReference type="PIRSF" id="PIRSF016496">
    <property type="entry name" value="Kin_FomA"/>
    <property type="match status" value="1"/>
</dbReference>
<evidence type="ECO:0000256" key="8">
    <source>
        <dbReference type="ARBA" id="ARBA00023229"/>
    </source>
</evidence>
<evidence type="ECO:0000256" key="10">
    <source>
        <dbReference type="PIRSR" id="PIRSR016496-1"/>
    </source>
</evidence>
<dbReference type="NCBIfam" id="NF040647">
    <property type="entry name" value="IPPK_Arch"/>
    <property type="match status" value="1"/>
</dbReference>
<dbReference type="InterPro" id="IPR024192">
    <property type="entry name" value="Fosfomycin_R_FomA-type"/>
</dbReference>
<keyword evidence="6" id="KW-0418">Kinase</keyword>
<evidence type="ECO:0000256" key="2">
    <source>
        <dbReference type="ARBA" id="ARBA00012908"/>
    </source>
</evidence>
<feature type="binding site" evidence="10">
    <location>
        <position position="158"/>
    </location>
    <ligand>
        <name>substrate</name>
    </ligand>
</feature>
<dbReference type="PANTHER" id="PTHR43654:SF1">
    <property type="entry name" value="ISOPENTENYL PHOSPHATE KINASE"/>
    <property type="match status" value="1"/>
</dbReference>
<name>A0A1F5N0T8_9BACT</name>
<keyword evidence="4" id="KW-0808">Transferase</keyword>
<evidence type="ECO:0000256" key="5">
    <source>
        <dbReference type="ARBA" id="ARBA00022741"/>
    </source>
</evidence>
<keyword evidence="5 10" id="KW-0547">Nucleotide-binding</keyword>
<dbReference type="GO" id="GO:0016301">
    <property type="term" value="F:kinase activity"/>
    <property type="evidence" value="ECO:0007669"/>
    <property type="project" value="UniProtKB-KW"/>
</dbReference>